<reference evidence="3" key="1">
    <citation type="submission" date="2016-04" db="EMBL/GenBank/DDBJ databases">
        <authorList>
            <person name="Evans L.H."/>
            <person name="Alamgir A."/>
            <person name="Owens N."/>
            <person name="Weber N.D."/>
            <person name="Virtaneva K."/>
            <person name="Barbian K."/>
            <person name="Babar A."/>
            <person name="Rosenke K."/>
        </authorList>
    </citation>
    <scope>NUCLEOTIDE SEQUENCE [LARGE SCALE GENOMIC DNA]</scope>
    <source>
        <strain evidence="3">G2</strain>
    </source>
</reference>
<evidence type="ECO:0000313" key="2">
    <source>
        <dbReference type="EMBL" id="MBY6275447.1"/>
    </source>
</evidence>
<feature type="compositionally biased region" description="Basic and acidic residues" evidence="1">
    <location>
        <begin position="52"/>
        <end position="63"/>
    </location>
</feature>
<dbReference type="RefSeq" id="WP_011195607.1">
    <property type="nucleotide sequence ID" value="NZ_JACSIR010000017.1"/>
</dbReference>
<dbReference type="Proteomes" id="UP000732377">
    <property type="component" value="Unassembled WGS sequence"/>
</dbReference>
<dbReference type="EMBL" id="PIUK01000025">
    <property type="protein sequence ID" value="MBY6275447.1"/>
    <property type="molecule type" value="Genomic_DNA"/>
</dbReference>
<feature type="region of interest" description="Disordered" evidence="1">
    <location>
        <begin position="1"/>
        <end position="82"/>
    </location>
</feature>
<protein>
    <submittedName>
        <fullName evidence="3">Uncharacterized protein</fullName>
    </submittedName>
</protein>
<name>A0A1Y2T320_SYMTR</name>
<evidence type="ECO:0000313" key="3">
    <source>
        <dbReference type="EMBL" id="OTA40870.1"/>
    </source>
</evidence>
<gene>
    <name evidence="3" type="ORF">A6D92_12400</name>
    <name evidence="2" type="ORF">CWE10_04380</name>
</gene>
<feature type="compositionally biased region" description="Gly residues" evidence="1">
    <location>
        <begin position="72"/>
        <end position="82"/>
    </location>
</feature>
<comment type="caution">
    <text evidence="3">The sequence shown here is derived from an EMBL/GenBank/DDBJ whole genome shotgun (WGS) entry which is preliminary data.</text>
</comment>
<reference evidence="2" key="3">
    <citation type="submission" date="2017-11" db="EMBL/GenBank/DDBJ databases">
        <title>Three new genomes from thermophilic consortium.</title>
        <authorList>
            <person name="Quaggio R."/>
            <person name="Amgarten D."/>
            <person name="Setubal J.C."/>
        </authorList>
    </citation>
    <scope>NUCLEOTIDE SEQUENCE</scope>
    <source>
        <strain evidence="2">ZCTH01-B2</strain>
    </source>
</reference>
<sequence>MAEQDRRTVHEGPMADRRGPGWRQDAAELEARDRERKENPMGALPNNLTTIDKAHAARAKSDEGSVDPQADLGGGAAGESEE</sequence>
<dbReference type="Proteomes" id="UP000194267">
    <property type="component" value="Unassembled WGS sequence"/>
</dbReference>
<feature type="compositionally biased region" description="Basic and acidic residues" evidence="1">
    <location>
        <begin position="1"/>
        <end position="39"/>
    </location>
</feature>
<evidence type="ECO:0000256" key="1">
    <source>
        <dbReference type="SAM" id="MobiDB-lite"/>
    </source>
</evidence>
<dbReference type="AlphaFoldDB" id="A0A1Y2T320"/>
<accession>A0A1Y2T320</accession>
<evidence type="ECO:0000313" key="4">
    <source>
        <dbReference type="Proteomes" id="UP000194267"/>
    </source>
</evidence>
<organism evidence="3 4">
    <name type="scientific">Symbiobacterium thermophilum</name>
    <dbReference type="NCBI Taxonomy" id="2734"/>
    <lineage>
        <taxon>Bacteria</taxon>
        <taxon>Bacillati</taxon>
        <taxon>Bacillota</taxon>
        <taxon>Clostridia</taxon>
        <taxon>Eubacteriales</taxon>
        <taxon>Symbiobacteriaceae</taxon>
        <taxon>Symbiobacterium</taxon>
    </lineage>
</organism>
<reference evidence="4" key="2">
    <citation type="submission" date="2016-04" db="EMBL/GenBank/DDBJ databases">
        <authorList>
            <person name="Antunes L.P."/>
            <person name="Martins L.F."/>
            <person name="Pereira R.V."/>
            <person name="Thomas A.M."/>
            <person name="Barbosa D."/>
            <person name="Nascimento L."/>
            <person name="Silva G.M."/>
            <person name="Condomitti G.W."/>
            <person name="Digiampietri L.A."/>
            <person name="Lombardi K.C."/>
            <person name="Ramos P.L."/>
            <person name="Quaggio R.B."/>
            <person name="Oliveira J.C."/>
            <person name="Pascon R.C."/>
            <person name="Cruz J.B."/>
            <person name="Silva A.M."/>
            <person name="Setubal J.C."/>
        </authorList>
    </citation>
    <scope>NUCLEOTIDE SEQUENCE [LARGE SCALE GENOMIC DNA]</scope>
</reference>
<dbReference type="EMBL" id="LWLV01001078">
    <property type="protein sequence ID" value="OTA40870.1"/>
    <property type="molecule type" value="Genomic_DNA"/>
</dbReference>
<proteinExistence type="predicted"/>